<protein>
    <submittedName>
        <fullName evidence="7">POU domain class 2-associating factor 1</fullName>
    </submittedName>
</protein>
<dbReference type="RefSeq" id="XP_030634590.1">
    <property type="nucleotide sequence ID" value="XM_030778730.1"/>
</dbReference>
<evidence type="ECO:0000256" key="4">
    <source>
        <dbReference type="SAM" id="MobiDB-lite"/>
    </source>
</evidence>
<dbReference type="AlphaFoldDB" id="A0A6J2VNS8"/>
<feature type="region of interest" description="Disordered" evidence="4">
    <location>
        <begin position="216"/>
        <end position="262"/>
    </location>
</feature>
<keyword evidence="2" id="KW-0010">Activator</keyword>
<dbReference type="GO" id="GO:0070974">
    <property type="term" value="F:POU domain binding"/>
    <property type="evidence" value="ECO:0007669"/>
    <property type="project" value="InterPro"/>
</dbReference>
<feature type="compositionally biased region" description="Polar residues" evidence="4">
    <location>
        <begin position="1"/>
        <end position="11"/>
    </location>
</feature>
<dbReference type="GO" id="GO:0045944">
    <property type="term" value="P:positive regulation of transcription by RNA polymerase II"/>
    <property type="evidence" value="ECO:0007669"/>
    <property type="project" value="TreeGrafter"/>
</dbReference>
<dbReference type="Pfam" id="PF09310">
    <property type="entry name" value="PD-C2-AF1"/>
    <property type="match status" value="1"/>
</dbReference>
<dbReference type="GO" id="GO:0003713">
    <property type="term" value="F:transcription coactivator activity"/>
    <property type="evidence" value="ECO:0007669"/>
    <property type="project" value="TreeGrafter"/>
</dbReference>
<dbReference type="GO" id="GO:0003677">
    <property type="term" value="F:DNA binding"/>
    <property type="evidence" value="ECO:0007669"/>
    <property type="project" value="InterPro"/>
</dbReference>
<organism evidence="6 7">
    <name type="scientific">Chanos chanos</name>
    <name type="common">Milkfish</name>
    <name type="synonym">Mugil chanos</name>
    <dbReference type="NCBI Taxonomy" id="29144"/>
    <lineage>
        <taxon>Eukaryota</taxon>
        <taxon>Metazoa</taxon>
        <taxon>Chordata</taxon>
        <taxon>Craniata</taxon>
        <taxon>Vertebrata</taxon>
        <taxon>Euteleostomi</taxon>
        <taxon>Actinopterygii</taxon>
        <taxon>Neopterygii</taxon>
        <taxon>Teleostei</taxon>
        <taxon>Ostariophysi</taxon>
        <taxon>Gonorynchiformes</taxon>
        <taxon>Chanidae</taxon>
        <taxon>Chanos</taxon>
    </lineage>
</organism>
<proteinExistence type="predicted"/>
<name>A0A6J2VNS8_CHACN</name>
<evidence type="ECO:0000259" key="5">
    <source>
        <dbReference type="PROSITE" id="PS52003"/>
    </source>
</evidence>
<dbReference type="InterPro" id="IPR047571">
    <property type="entry name" value="OCA"/>
</dbReference>
<dbReference type="CTD" id="5450"/>
<dbReference type="Proteomes" id="UP000504632">
    <property type="component" value="Chromosome 6"/>
</dbReference>
<dbReference type="PANTHER" id="PTHR15363:SF3">
    <property type="entry name" value="POU DOMAIN CLASS 2-ASSOCIATING FACTOR 1"/>
    <property type="match status" value="1"/>
</dbReference>
<dbReference type="PROSITE" id="PS52003">
    <property type="entry name" value="OCA"/>
    <property type="match status" value="1"/>
</dbReference>
<feature type="region of interest" description="Disordered" evidence="4">
    <location>
        <begin position="1"/>
        <end position="24"/>
    </location>
</feature>
<evidence type="ECO:0000256" key="2">
    <source>
        <dbReference type="ARBA" id="ARBA00023159"/>
    </source>
</evidence>
<evidence type="ECO:0000313" key="6">
    <source>
        <dbReference type="Proteomes" id="UP000504632"/>
    </source>
</evidence>
<evidence type="ECO:0000256" key="1">
    <source>
        <dbReference type="ARBA" id="ARBA00023015"/>
    </source>
</evidence>
<sequence>MHMGKSSSEQSAGRPYQGVRVKDPVKELLRRKRGHNASNIKTAPPTAVVVPNNSFPSYSHVGAPMSVESTHNVPNDSTVDLGALCTGWIAQPASAPLQSTGQWSSPDCLHHDQPVTTFTSDMYVQTVCPSYTVVGPPSMLTLPHAPLFTNFGTLGPTPSALPQVDLPDTSLTYIPWAPPLTTLSSPVMQCSPCPPALSGTQLLPVPVTLPLPLAESNPEQAESADQAQEDTLALEKLLEDHEEQEDQKDSYICGPSLFSQDM</sequence>
<feature type="compositionally biased region" description="Polar residues" evidence="4">
    <location>
        <begin position="217"/>
        <end position="226"/>
    </location>
</feature>
<evidence type="ECO:0000256" key="3">
    <source>
        <dbReference type="ARBA" id="ARBA00023163"/>
    </source>
</evidence>
<keyword evidence="6" id="KW-1185">Reference proteome</keyword>
<dbReference type="OrthoDB" id="8866621at2759"/>
<keyword evidence="1" id="KW-0805">Transcription regulation</keyword>
<feature type="domain" description="OCA" evidence="5">
    <location>
        <begin position="13"/>
        <end position="35"/>
    </location>
</feature>
<keyword evidence="3" id="KW-0804">Transcription</keyword>
<dbReference type="InParanoid" id="A0A6J2VNS8"/>
<dbReference type="GeneID" id="115815735"/>
<evidence type="ECO:0000313" key="7">
    <source>
        <dbReference type="RefSeq" id="XP_030634590.1"/>
    </source>
</evidence>
<dbReference type="GO" id="GO:0090575">
    <property type="term" value="C:RNA polymerase II transcription regulator complex"/>
    <property type="evidence" value="ECO:0007669"/>
    <property type="project" value="TreeGrafter"/>
</dbReference>
<accession>A0A6J2VNS8</accession>
<dbReference type="PANTHER" id="PTHR15363">
    <property type="entry name" value="POU DOMAIN CLASS 2-ASSOCIATING FACTOR 1"/>
    <property type="match status" value="1"/>
</dbReference>
<reference evidence="7" key="1">
    <citation type="submission" date="2025-08" db="UniProtKB">
        <authorList>
            <consortium name="RefSeq"/>
        </authorList>
    </citation>
    <scope>IDENTIFICATION</scope>
</reference>
<dbReference type="InterPro" id="IPR015389">
    <property type="entry name" value="PD-C2-AF1"/>
</dbReference>
<gene>
    <name evidence="7" type="primary">pou2af1</name>
</gene>